<reference evidence="1 2" key="1">
    <citation type="submission" date="2020-09" db="EMBL/GenBank/DDBJ databases">
        <title>De no assembly of potato wild relative species, Solanum commersonii.</title>
        <authorList>
            <person name="Cho K."/>
        </authorList>
    </citation>
    <scope>NUCLEOTIDE SEQUENCE [LARGE SCALE GENOMIC DNA]</scope>
    <source>
        <strain evidence="1">LZ3.2</strain>
        <tissue evidence="1">Leaf</tissue>
    </source>
</reference>
<sequence length="155" mass="18054">RLDCLEQLGLEMMFVFWQGTHNSLLRTSPSKAVHEDGPCGERHTYLHGDRKMTENTSDDMPYKEVNRAAKILMQIANVVNQHQPNKDTNNEEIRACFRREEALGIENLKRLSHIQLSMVINLLLLLKRRSGKPLKGFIITIFLRQIDRLHFLFTV</sequence>
<evidence type="ECO:0000313" key="2">
    <source>
        <dbReference type="Proteomes" id="UP000824120"/>
    </source>
</evidence>
<proteinExistence type="predicted"/>
<dbReference type="Proteomes" id="UP000824120">
    <property type="component" value="Chromosome 10"/>
</dbReference>
<dbReference type="EMBL" id="JACXVP010000010">
    <property type="protein sequence ID" value="KAG5582938.1"/>
    <property type="molecule type" value="Genomic_DNA"/>
</dbReference>
<organism evidence="1 2">
    <name type="scientific">Solanum commersonii</name>
    <name type="common">Commerson's wild potato</name>
    <name type="synonym">Commerson's nightshade</name>
    <dbReference type="NCBI Taxonomy" id="4109"/>
    <lineage>
        <taxon>Eukaryota</taxon>
        <taxon>Viridiplantae</taxon>
        <taxon>Streptophyta</taxon>
        <taxon>Embryophyta</taxon>
        <taxon>Tracheophyta</taxon>
        <taxon>Spermatophyta</taxon>
        <taxon>Magnoliopsida</taxon>
        <taxon>eudicotyledons</taxon>
        <taxon>Gunneridae</taxon>
        <taxon>Pentapetalae</taxon>
        <taxon>asterids</taxon>
        <taxon>lamiids</taxon>
        <taxon>Solanales</taxon>
        <taxon>Solanaceae</taxon>
        <taxon>Solanoideae</taxon>
        <taxon>Solaneae</taxon>
        <taxon>Solanum</taxon>
    </lineage>
</organism>
<dbReference type="AlphaFoldDB" id="A0A9J5X4V4"/>
<protein>
    <submittedName>
        <fullName evidence="1">Uncharacterized protein</fullName>
    </submittedName>
</protein>
<keyword evidence="2" id="KW-1185">Reference proteome</keyword>
<name>A0A9J5X4V4_SOLCO</name>
<gene>
    <name evidence="1" type="ORF">H5410_053565</name>
</gene>
<feature type="non-terminal residue" evidence="1">
    <location>
        <position position="155"/>
    </location>
</feature>
<evidence type="ECO:0000313" key="1">
    <source>
        <dbReference type="EMBL" id="KAG5582938.1"/>
    </source>
</evidence>
<comment type="caution">
    <text evidence="1">The sequence shown here is derived from an EMBL/GenBank/DDBJ whole genome shotgun (WGS) entry which is preliminary data.</text>
</comment>
<dbReference type="OrthoDB" id="1300797at2759"/>
<accession>A0A9J5X4V4</accession>